<organism evidence="2 3">
    <name type="scientific">Quadrisphaera setariae</name>
    <dbReference type="NCBI Taxonomy" id="2593304"/>
    <lineage>
        <taxon>Bacteria</taxon>
        <taxon>Bacillati</taxon>
        <taxon>Actinomycetota</taxon>
        <taxon>Actinomycetes</taxon>
        <taxon>Kineosporiales</taxon>
        <taxon>Kineosporiaceae</taxon>
        <taxon>Quadrisphaera</taxon>
    </lineage>
</organism>
<proteinExistence type="predicted"/>
<accession>A0A5C8ZGF4</accession>
<comment type="caution">
    <text evidence="2">The sequence shown here is derived from an EMBL/GenBank/DDBJ whole genome shotgun (WGS) entry which is preliminary data.</text>
</comment>
<evidence type="ECO:0000256" key="1">
    <source>
        <dbReference type="SAM" id="Phobius"/>
    </source>
</evidence>
<dbReference type="EMBL" id="VKAC01000005">
    <property type="protein sequence ID" value="TXR56369.1"/>
    <property type="molecule type" value="Genomic_DNA"/>
</dbReference>
<keyword evidence="3" id="KW-1185">Reference proteome</keyword>
<name>A0A5C8ZGF4_9ACTN</name>
<gene>
    <name evidence="2" type="ORF">FMM08_09705</name>
</gene>
<reference evidence="2 3" key="1">
    <citation type="submission" date="2019-07" db="EMBL/GenBank/DDBJ databases">
        <title>Quadrisphaera sp. strain DD2A genome sequencing and assembly.</title>
        <authorList>
            <person name="Kim I."/>
        </authorList>
    </citation>
    <scope>NUCLEOTIDE SEQUENCE [LARGE SCALE GENOMIC DNA]</scope>
    <source>
        <strain evidence="2 3">DD2A</strain>
    </source>
</reference>
<keyword evidence="1" id="KW-1133">Transmembrane helix</keyword>
<dbReference type="RefSeq" id="WP_147926162.1">
    <property type="nucleotide sequence ID" value="NZ_VKAC01000005.1"/>
</dbReference>
<evidence type="ECO:0000313" key="2">
    <source>
        <dbReference type="EMBL" id="TXR56369.1"/>
    </source>
</evidence>
<feature type="transmembrane region" description="Helical" evidence="1">
    <location>
        <begin position="15"/>
        <end position="34"/>
    </location>
</feature>
<protein>
    <submittedName>
        <fullName evidence="2">Uncharacterized protein</fullName>
    </submittedName>
</protein>
<keyword evidence="1" id="KW-0812">Transmembrane</keyword>
<dbReference type="AlphaFoldDB" id="A0A5C8ZGF4"/>
<dbReference type="Proteomes" id="UP000321234">
    <property type="component" value="Unassembled WGS sequence"/>
</dbReference>
<sequence length="85" mass="8757">MADLEDEMRLAVEILVVWLVASPVVGVLLGVAIARARRAASHRETPLRLIDAAPAGALTPGAALAVIPAPATSPEVLHLRLAPPA</sequence>
<keyword evidence="1" id="KW-0472">Membrane</keyword>
<evidence type="ECO:0000313" key="3">
    <source>
        <dbReference type="Proteomes" id="UP000321234"/>
    </source>
</evidence>